<sequence length="50" mass="5299">MDDKKFLRNRVEASRRPGKPKFGGGSVGLIAAGAIFVAALFIGFVVYGLT</sequence>
<feature type="compositionally biased region" description="Basic and acidic residues" evidence="1">
    <location>
        <begin position="1"/>
        <end position="15"/>
    </location>
</feature>
<keyword evidence="4" id="KW-1185">Reference proteome</keyword>
<gene>
    <name evidence="3" type="ORF">HNQ72_005551</name>
</gene>
<reference evidence="3 4" key="1">
    <citation type="submission" date="2020-08" db="EMBL/GenBank/DDBJ databases">
        <title>Genomic Encyclopedia of Type Strains, Phase IV (KMG-IV): sequencing the most valuable type-strain genomes for metagenomic binning, comparative biology and taxonomic classification.</title>
        <authorList>
            <person name="Goeker M."/>
        </authorList>
    </citation>
    <scope>NUCLEOTIDE SEQUENCE [LARGE SCALE GENOMIC DNA]</scope>
    <source>
        <strain evidence="3 4">DSM 100734</strain>
    </source>
</reference>
<dbReference type="RefSeq" id="WP_183997152.1">
    <property type="nucleotide sequence ID" value="NZ_BMHW01000011.1"/>
</dbReference>
<keyword evidence="2" id="KW-0472">Membrane</keyword>
<keyword evidence="2" id="KW-1133">Transmembrane helix</keyword>
<evidence type="ECO:0000313" key="4">
    <source>
        <dbReference type="Proteomes" id="UP000547879"/>
    </source>
</evidence>
<evidence type="ECO:0000256" key="2">
    <source>
        <dbReference type="SAM" id="Phobius"/>
    </source>
</evidence>
<evidence type="ECO:0000256" key="1">
    <source>
        <dbReference type="SAM" id="MobiDB-lite"/>
    </source>
</evidence>
<dbReference type="Proteomes" id="UP000547879">
    <property type="component" value="Unassembled WGS sequence"/>
</dbReference>
<comment type="caution">
    <text evidence="3">The sequence shown here is derived from an EMBL/GenBank/DDBJ whole genome shotgun (WGS) entry which is preliminary data.</text>
</comment>
<dbReference type="EMBL" id="JACHEG010000010">
    <property type="protein sequence ID" value="MBB6165703.1"/>
    <property type="molecule type" value="Genomic_DNA"/>
</dbReference>
<protein>
    <submittedName>
        <fullName evidence="3">Uncharacterized protein</fullName>
    </submittedName>
</protein>
<feature type="region of interest" description="Disordered" evidence="1">
    <location>
        <begin position="1"/>
        <end position="22"/>
    </location>
</feature>
<accession>A0A7X0D332</accession>
<proteinExistence type="predicted"/>
<feature type="transmembrane region" description="Helical" evidence="2">
    <location>
        <begin position="21"/>
        <end position="47"/>
    </location>
</feature>
<evidence type="ECO:0000313" key="3">
    <source>
        <dbReference type="EMBL" id="MBB6165703.1"/>
    </source>
</evidence>
<name>A0A7X0D332_9HYPH</name>
<organism evidence="3 4">
    <name type="scientific">Rhizobium wenxiniae</name>
    <dbReference type="NCBI Taxonomy" id="1737357"/>
    <lineage>
        <taxon>Bacteria</taxon>
        <taxon>Pseudomonadati</taxon>
        <taxon>Pseudomonadota</taxon>
        <taxon>Alphaproteobacteria</taxon>
        <taxon>Hyphomicrobiales</taxon>
        <taxon>Rhizobiaceae</taxon>
        <taxon>Rhizobium/Agrobacterium group</taxon>
        <taxon>Rhizobium</taxon>
    </lineage>
</organism>
<keyword evidence="2" id="KW-0812">Transmembrane</keyword>
<dbReference type="AlphaFoldDB" id="A0A7X0D332"/>